<dbReference type="EMBL" id="KV907501">
    <property type="protein sequence ID" value="OOF94626.1"/>
    <property type="molecule type" value="Genomic_DNA"/>
</dbReference>
<dbReference type="AlphaFoldDB" id="A0A1R3RJH4"/>
<feature type="domain" description="SnoaL-like" evidence="1">
    <location>
        <begin position="32"/>
        <end position="112"/>
    </location>
</feature>
<dbReference type="OMA" id="VAPRIYQ"/>
<dbReference type="InterPro" id="IPR037401">
    <property type="entry name" value="SnoaL-like"/>
</dbReference>
<evidence type="ECO:0000313" key="3">
    <source>
        <dbReference type="Proteomes" id="UP000188318"/>
    </source>
</evidence>
<dbReference type="SUPFAM" id="SSF54427">
    <property type="entry name" value="NTF2-like"/>
    <property type="match status" value="1"/>
</dbReference>
<keyword evidence="3" id="KW-1185">Reference proteome</keyword>
<dbReference type="Gene3D" id="3.10.450.50">
    <property type="match status" value="1"/>
</dbReference>
<dbReference type="Pfam" id="PF12680">
    <property type="entry name" value="SnoaL_2"/>
    <property type="match status" value="1"/>
</dbReference>
<organism evidence="2 3">
    <name type="scientific">Aspergillus carbonarius (strain ITEM 5010)</name>
    <dbReference type="NCBI Taxonomy" id="602072"/>
    <lineage>
        <taxon>Eukaryota</taxon>
        <taxon>Fungi</taxon>
        <taxon>Dikarya</taxon>
        <taxon>Ascomycota</taxon>
        <taxon>Pezizomycotina</taxon>
        <taxon>Eurotiomycetes</taxon>
        <taxon>Eurotiomycetidae</taxon>
        <taxon>Eurotiales</taxon>
        <taxon>Aspergillaceae</taxon>
        <taxon>Aspergillus</taxon>
        <taxon>Aspergillus subgen. Circumdati</taxon>
    </lineage>
</organism>
<gene>
    <name evidence="2" type="ORF">ASPCADRAFT_208288</name>
</gene>
<evidence type="ECO:0000259" key="1">
    <source>
        <dbReference type="Pfam" id="PF12680"/>
    </source>
</evidence>
<dbReference type="Proteomes" id="UP000188318">
    <property type="component" value="Unassembled WGS sequence"/>
</dbReference>
<dbReference type="VEuPathDB" id="FungiDB:ASPCADRAFT_208288"/>
<protein>
    <recommendedName>
        <fullName evidence="1">SnoaL-like domain-containing protein</fullName>
    </recommendedName>
</protein>
<dbReference type="OrthoDB" id="9983368at2759"/>
<dbReference type="InterPro" id="IPR032710">
    <property type="entry name" value="NTF2-like_dom_sf"/>
</dbReference>
<accession>A0A1R3RJH4</accession>
<name>A0A1R3RJH4_ASPC5</name>
<evidence type="ECO:0000313" key="2">
    <source>
        <dbReference type="EMBL" id="OOF94626.1"/>
    </source>
</evidence>
<dbReference type="CDD" id="cd00531">
    <property type="entry name" value="NTF2_like"/>
    <property type="match status" value="1"/>
</dbReference>
<reference evidence="3" key="1">
    <citation type="journal article" date="2017" name="Genome Biol.">
        <title>Comparative genomics reveals high biological diversity and specific adaptations in the industrially and medically important fungal genus Aspergillus.</title>
        <authorList>
            <person name="de Vries R.P."/>
            <person name="Riley R."/>
            <person name="Wiebenga A."/>
            <person name="Aguilar-Osorio G."/>
            <person name="Amillis S."/>
            <person name="Uchima C.A."/>
            <person name="Anderluh G."/>
            <person name="Asadollahi M."/>
            <person name="Askin M."/>
            <person name="Barry K."/>
            <person name="Battaglia E."/>
            <person name="Bayram O."/>
            <person name="Benocci T."/>
            <person name="Braus-Stromeyer S.A."/>
            <person name="Caldana C."/>
            <person name="Canovas D."/>
            <person name="Cerqueira G.C."/>
            <person name="Chen F."/>
            <person name="Chen W."/>
            <person name="Choi C."/>
            <person name="Clum A."/>
            <person name="Dos Santos R.A."/>
            <person name="Damasio A.R."/>
            <person name="Diallinas G."/>
            <person name="Emri T."/>
            <person name="Fekete E."/>
            <person name="Flipphi M."/>
            <person name="Freyberg S."/>
            <person name="Gallo A."/>
            <person name="Gournas C."/>
            <person name="Habgood R."/>
            <person name="Hainaut M."/>
            <person name="Harispe M.L."/>
            <person name="Henrissat B."/>
            <person name="Hilden K.S."/>
            <person name="Hope R."/>
            <person name="Hossain A."/>
            <person name="Karabika E."/>
            <person name="Karaffa L."/>
            <person name="Karanyi Z."/>
            <person name="Krasevec N."/>
            <person name="Kuo A."/>
            <person name="Kusch H."/>
            <person name="LaButti K."/>
            <person name="Lagendijk E.L."/>
            <person name="Lapidus A."/>
            <person name="Levasseur A."/>
            <person name="Lindquist E."/>
            <person name="Lipzen A."/>
            <person name="Logrieco A.F."/>
            <person name="MacCabe A."/>
            <person name="Maekelae M.R."/>
            <person name="Malavazi I."/>
            <person name="Melin P."/>
            <person name="Meyer V."/>
            <person name="Mielnichuk N."/>
            <person name="Miskei M."/>
            <person name="Molnar A.P."/>
            <person name="Mule G."/>
            <person name="Ngan C.Y."/>
            <person name="Orejas M."/>
            <person name="Orosz E."/>
            <person name="Ouedraogo J.P."/>
            <person name="Overkamp K.M."/>
            <person name="Park H.-S."/>
            <person name="Perrone G."/>
            <person name="Piumi F."/>
            <person name="Punt P.J."/>
            <person name="Ram A.F."/>
            <person name="Ramon A."/>
            <person name="Rauscher S."/>
            <person name="Record E."/>
            <person name="Riano-Pachon D.M."/>
            <person name="Robert V."/>
            <person name="Roehrig J."/>
            <person name="Ruller R."/>
            <person name="Salamov A."/>
            <person name="Salih N.S."/>
            <person name="Samson R.A."/>
            <person name="Sandor E."/>
            <person name="Sanguinetti M."/>
            <person name="Schuetze T."/>
            <person name="Sepcic K."/>
            <person name="Shelest E."/>
            <person name="Sherlock G."/>
            <person name="Sophianopoulou V."/>
            <person name="Squina F.M."/>
            <person name="Sun H."/>
            <person name="Susca A."/>
            <person name="Todd R.B."/>
            <person name="Tsang A."/>
            <person name="Unkles S.E."/>
            <person name="van de Wiele N."/>
            <person name="van Rossen-Uffink D."/>
            <person name="Oliveira J.V."/>
            <person name="Vesth T.C."/>
            <person name="Visser J."/>
            <person name="Yu J.-H."/>
            <person name="Zhou M."/>
            <person name="Andersen M.R."/>
            <person name="Archer D.B."/>
            <person name="Baker S.E."/>
            <person name="Benoit I."/>
            <person name="Brakhage A.A."/>
            <person name="Braus G.H."/>
            <person name="Fischer R."/>
            <person name="Frisvad J.C."/>
            <person name="Goldman G.H."/>
            <person name="Houbraken J."/>
            <person name="Oakley B."/>
            <person name="Pocsi I."/>
            <person name="Scazzocchio C."/>
            <person name="Seiboth B."/>
            <person name="vanKuyk P.A."/>
            <person name="Wortman J."/>
            <person name="Dyer P.S."/>
            <person name="Grigoriev I.V."/>
        </authorList>
    </citation>
    <scope>NUCLEOTIDE SEQUENCE [LARGE SCALE GENOMIC DNA]</scope>
    <source>
        <strain evidence="3">ITEM 5010</strain>
    </source>
</reference>
<proteinExistence type="predicted"/>
<sequence>MTDLNAQTAAAKLWLQNFHFLNDQLNPEMSVPQCFTHDCEFRFPGHPLLKGQEAIINFFKQQSTVLESMKHIIEHIDVLPDRIYQEASIEYVLKPDPEKNVVHINGIAIFGKRADEDKMRFFTVYLDPSPLVERLRVVNGGVE</sequence>